<feature type="signal peptide" evidence="5">
    <location>
        <begin position="1"/>
        <end position="18"/>
    </location>
</feature>
<keyword evidence="8" id="KW-1185">Reference proteome</keyword>
<protein>
    <submittedName>
        <fullName evidence="7">PQQ-binding-like beta-propeller repeat protein</fullName>
    </submittedName>
</protein>
<evidence type="ECO:0000256" key="4">
    <source>
        <dbReference type="SAM" id="MobiDB-lite"/>
    </source>
</evidence>
<dbReference type="InterPro" id="IPR015943">
    <property type="entry name" value="WD40/YVTN_repeat-like_dom_sf"/>
</dbReference>
<feature type="region of interest" description="Disordered" evidence="4">
    <location>
        <begin position="35"/>
        <end position="58"/>
    </location>
</feature>
<sequence>MSCSPRFTTLAALGFALAGCFPSIVVGETPSDTAGATMDGTTAPTTDTAADNPPTTGPAVCGDGIIDTSEACDDGNDEPNDGCDNACGRSGRVEWTVEPAGLRGVSDLAIDGLGRTILAGFAGNDSFVVALAADGTELWRTPVEQIDRLDVHQDGRIFLGAHEGAIVCLAATGTELWSFQPTIPEELFDRVAGLAVHGDALYSATVESGDSLPGWRLVVRKHRLDTGAALWETRPADELSISAEALVALDDRVVVVGRTLDGQSLLLALDHDGVLLSTRLGGGSRPRTVAAPIGGDDLVLAGFGPDHDLMVQRRGSEFDEIWGVIGDPDDAIADVATDSHQHIALAGFRLEDVRTSMVRMYDGSGLQLWTSTLTDSVDDVDDVAAAAGIGPDFLVVAGAAKASTGTHARLWIRRFALD</sequence>
<evidence type="ECO:0000256" key="1">
    <source>
        <dbReference type="ARBA" id="ARBA00022729"/>
    </source>
</evidence>
<evidence type="ECO:0000256" key="5">
    <source>
        <dbReference type="SAM" id="SignalP"/>
    </source>
</evidence>
<dbReference type="EMBL" id="CP114040">
    <property type="protein sequence ID" value="WAS96613.1"/>
    <property type="molecule type" value="Genomic_DNA"/>
</dbReference>
<keyword evidence="3" id="KW-1015">Disulfide bond</keyword>
<evidence type="ECO:0000256" key="3">
    <source>
        <dbReference type="ARBA" id="ARBA00023157"/>
    </source>
</evidence>
<reference evidence="7" key="1">
    <citation type="submission" date="2022-11" db="EMBL/GenBank/DDBJ databases">
        <title>Minimal conservation of predation-associated metabolite biosynthetic gene clusters underscores biosynthetic potential of Myxococcota including descriptions for ten novel species: Archangium lansinium sp. nov., Myxococcus landrumus sp. nov., Nannocystis bai.</title>
        <authorList>
            <person name="Ahearne A."/>
            <person name="Stevens C."/>
            <person name="Dowd S."/>
        </authorList>
    </citation>
    <scope>NUCLEOTIDE SEQUENCE</scope>
    <source>
        <strain evidence="7">Fl3</strain>
    </source>
</reference>
<gene>
    <name evidence="7" type="ORF">O0S08_10685</name>
</gene>
<dbReference type="SUPFAM" id="SSF50998">
    <property type="entry name" value="Quinoprotein alcohol dehydrogenase-like"/>
    <property type="match status" value="1"/>
</dbReference>
<dbReference type="Gene3D" id="2.130.10.10">
    <property type="entry name" value="YVTN repeat-like/Quinoprotein amine dehydrogenase"/>
    <property type="match status" value="1"/>
</dbReference>
<proteinExistence type="predicted"/>
<evidence type="ECO:0000256" key="2">
    <source>
        <dbReference type="ARBA" id="ARBA00022737"/>
    </source>
</evidence>
<dbReference type="InterPro" id="IPR011936">
    <property type="entry name" value="Myxo_disulph_rpt"/>
</dbReference>
<dbReference type="PROSITE" id="PS51257">
    <property type="entry name" value="PROKAR_LIPOPROTEIN"/>
    <property type="match status" value="1"/>
</dbReference>
<dbReference type="RefSeq" id="WP_269038979.1">
    <property type="nucleotide sequence ID" value="NZ_CP114040.1"/>
</dbReference>
<name>A0ABY7HBG3_9BACT</name>
<dbReference type="Pfam" id="PF13360">
    <property type="entry name" value="PQQ_2"/>
    <property type="match status" value="1"/>
</dbReference>
<evidence type="ECO:0000259" key="6">
    <source>
        <dbReference type="Pfam" id="PF13360"/>
    </source>
</evidence>
<keyword evidence="2" id="KW-0677">Repeat</keyword>
<dbReference type="NCBIfam" id="TIGR02232">
    <property type="entry name" value="myxo_disulf_rpt"/>
    <property type="match status" value="1"/>
</dbReference>
<dbReference type="Pfam" id="PF13948">
    <property type="entry name" value="DUF4215"/>
    <property type="match status" value="1"/>
</dbReference>
<dbReference type="InterPro" id="IPR002372">
    <property type="entry name" value="PQQ_rpt_dom"/>
</dbReference>
<keyword evidence="1 5" id="KW-0732">Signal</keyword>
<accession>A0ABY7HBG3</accession>
<evidence type="ECO:0000313" key="7">
    <source>
        <dbReference type="EMBL" id="WAS96613.1"/>
    </source>
</evidence>
<dbReference type="Proteomes" id="UP001164459">
    <property type="component" value="Chromosome"/>
</dbReference>
<organism evidence="7 8">
    <name type="scientific">Nannocystis punicea</name>
    <dbReference type="NCBI Taxonomy" id="2995304"/>
    <lineage>
        <taxon>Bacteria</taxon>
        <taxon>Pseudomonadati</taxon>
        <taxon>Myxococcota</taxon>
        <taxon>Polyangia</taxon>
        <taxon>Nannocystales</taxon>
        <taxon>Nannocystaceae</taxon>
        <taxon>Nannocystis</taxon>
    </lineage>
</organism>
<feature type="chain" id="PRO_5047194737" evidence="5">
    <location>
        <begin position="19"/>
        <end position="418"/>
    </location>
</feature>
<dbReference type="InterPro" id="IPR011047">
    <property type="entry name" value="Quinoprotein_ADH-like_sf"/>
</dbReference>
<evidence type="ECO:0000313" key="8">
    <source>
        <dbReference type="Proteomes" id="UP001164459"/>
    </source>
</evidence>
<feature type="domain" description="Pyrrolo-quinoline quinone repeat" evidence="6">
    <location>
        <begin position="163"/>
        <end position="304"/>
    </location>
</feature>